<dbReference type="AlphaFoldDB" id="A0A430ATF4"/>
<dbReference type="EMBL" id="NGKB01000014">
    <property type="protein sequence ID" value="RSU11349.1"/>
    <property type="molecule type" value="Genomic_DNA"/>
</dbReference>
<evidence type="ECO:0000313" key="4">
    <source>
        <dbReference type="EMBL" id="RSU11349.1"/>
    </source>
</evidence>
<sequence length="199" mass="22511">MKYTIQQGKKKHPVLILLHGTGGDETSLLEVGNLIDSDATKIGIRGNVLENGYPRYFKRLTEGVFDEVDLAEQSKQLHETINELIREHSLLDEEIVLVGYSNGANIAIRLLLDYPDSYQKGILFHPMYPVDIKETKSLEQTAIFASFGKADPIVSMSESYRVSDIFSSRKASMTEVWSVSHQLTYEEIESASQWLVKQK</sequence>
<organism evidence="4 5">
    <name type="scientific">Vagococcus carniphilus</name>
    <dbReference type="NCBI Taxonomy" id="218144"/>
    <lineage>
        <taxon>Bacteria</taxon>
        <taxon>Bacillati</taxon>
        <taxon>Bacillota</taxon>
        <taxon>Bacilli</taxon>
        <taxon>Lactobacillales</taxon>
        <taxon>Enterococcaceae</taxon>
        <taxon>Vagococcus</taxon>
    </lineage>
</organism>
<proteinExistence type="inferred from homology"/>
<evidence type="ECO:0000256" key="2">
    <source>
        <dbReference type="ARBA" id="ARBA00022801"/>
    </source>
</evidence>
<name>A0A430ATF4_9ENTE</name>
<dbReference type="OrthoDB" id="9796570at2"/>
<dbReference type="InterPro" id="IPR050565">
    <property type="entry name" value="LYPA1-2/EST-like"/>
</dbReference>
<dbReference type="PANTHER" id="PTHR10655">
    <property type="entry name" value="LYSOPHOSPHOLIPASE-RELATED"/>
    <property type="match status" value="1"/>
</dbReference>
<dbReference type="Pfam" id="PF02230">
    <property type="entry name" value="Abhydrolase_2"/>
    <property type="match status" value="1"/>
</dbReference>
<keyword evidence="2" id="KW-0378">Hydrolase</keyword>
<gene>
    <name evidence="4" type="ORF">CBF28_12265</name>
</gene>
<dbReference type="GO" id="GO:0016787">
    <property type="term" value="F:hydrolase activity"/>
    <property type="evidence" value="ECO:0007669"/>
    <property type="project" value="UniProtKB-KW"/>
</dbReference>
<dbReference type="InterPro" id="IPR029058">
    <property type="entry name" value="AB_hydrolase_fold"/>
</dbReference>
<evidence type="ECO:0000259" key="3">
    <source>
        <dbReference type="Pfam" id="PF02230"/>
    </source>
</evidence>
<accession>A0A430ATF4</accession>
<dbReference type="Proteomes" id="UP000288028">
    <property type="component" value="Unassembled WGS sequence"/>
</dbReference>
<reference evidence="4 5" key="1">
    <citation type="submission" date="2017-05" db="EMBL/GenBank/DDBJ databases">
        <title>Vagococcus spp. assemblies.</title>
        <authorList>
            <person name="Gulvik C.A."/>
        </authorList>
    </citation>
    <scope>NUCLEOTIDE SEQUENCE [LARGE SCALE GENOMIC DNA]</scope>
    <source>
        <strain evidence="4 5">SS1714</strain>
    </source>
</reference>
<keyword evidence="5" id="KW-1185">Reference proteome</keyword>
<feature type="domain" description="Phospholipase/carboxylesterase/thioesterase" evidence="3">
    <location>
        <begin position="5"/>
        <end position="196"/>
    </location>
</feature>
<evidence type="ECO:0000313" key="5">
    <source>
        <dbReference type="Proteomes" id="UP000288028"/>
    </source>
</evidence>
<dbReference type="Gene3D" id="3.40.50.1820">
    <property type="entry name" value="alpha/beta hydrolase"/>
    <property type="match status" value="1"/>
</dbReference>
<dbReference type="PANTHER" id="PTHR10655:SF17">
    <property type="entry name" value="LYSOPHOSPHOLIPASE-LIKE PROTEIN 1"/>
    <property type="match status" value="1"/>
</dbReference>
<comment type="similarity">
    <text evidence="1">Belongs to the AB hydrolase superfamily. AB hydrolase 2 family.</text>
</comment>
<protein>
    <submittedName>
        <fullName evidence="4">Carboxylesterase</fullName>
    </submittedName>
</protein>
<dbReference type="RefSeq" id="WP_126795692.1">
    <property type="nucleotide sequence ID" value="NZ_CP060720.1"/>
</dbReference>
<dbReference type="GeneID" id="95579446"/>
<dbReference type="SUPFAM" id="SSF53474">
    <property type="entry name" value="alpha/beta-Hydrolases"/>
    <property type="match status" value="1"/>
</dbReference>
<evidence type="ECO:0000256" key="1">
    <source>
        <dbReference type="ARBA" id="ARBA00006499"/>
    </source>
</evidence>
<dbReference type="InterPro" id="IPR003140">
    <property type="entry name" value="PLipase/COase/thioEstase"/>
</dbReference>
<comment type="caution">
    <text evidence="4">The sequence shown here is derived from an EMBL/GenBank/DDBJ whole genome shotgun (WGS) entry which is preliminary data.</text>
</comment>